<dbReference type="GO" id="GO:0005375">
    <property type="term" value="F:copper ion transmembrane transporter activity"/>
    <property type="evidence" value="ECO:0007669"/>
    <property type="project" value="UniProtKB-UniRule"/>
</dbReference>
<proteinExistence type="inferred from homology"/>
<comment type="similarity">
    <text evidence="4">Belongs to the copper transporter (Ctr) (TC 1.A.56) family. SLC31A subfamily.</text>
</comment>
<comment type="caution">
    <text evidence="6">The sequence shown here is derived from an EMBL/GenBank/DDBJ whole genome shotgun (WGS) entry which is preliminary data.</text>
</comment>
<evidence type="ECO:0000256" key="3">
    <source>
        <dbReference type="ARBA" id="ARBA00023136"/>
    </source>
</evidence>
<evidence type="ECO:0000313" key="7">
    <source>
        <dbReference type="Proteomes" id="UP000283895"/>
    </source>
</evidence>
<feature type="region of interest" description="Disordered" evidence="5">
    <location>
        <begin position="22"/>
        <end position="42"/>
    </location>
</feature>
<keyword evidence="1 4" id="KW-0812">Transmembrane</keyword>
<dbReference type="OrthoDB" id="73901at2759"/>
<dbReference type="EMBL" id="LKEA01000003">
    <property type="protein sequence ID" value="ROW10582.1"/>
    <property type="molecule type" value="Genomic_DNA"/>
</dbReference>
<dbReference type="AlphaFoldDB" id="A0A423X4C1"/>
<dbReference type="Pfam" id="PF04145">
    <property type="entry name" value="Ctr"/>
    <property type="match status" value="1"/>
</dbReference>
<keyword evidence="4" id="KW-0406">Ion transport</keyword>
<evidence type="ECO:0000256" key="5">
    <source>
        <dbReference type="SAM" id="MobiDB-lite"/>
    </source>
</evidence>
<keyword evidence="3 4" id="KW-0472">Membrane</keyword>
<feature type="transmembrane region" description="Helical" evidence="4">
    <location>
        <begin position="72"/>
        <end position="93"/>
    </location>
</feature>
<keyword evidence="4" id="KW-0186">Copper</keyword>
<evidence type="ECO:0000256" key="2">
    <source>
        <dbReference type="ARBA" id="ARBA00022989"/>
    </source>
</evidence>
<comment type="subcellular location">
    <subcellularLocation>
        <location evidence="4">Membrane</location>
        <topology evidence="4">Multi-pass membrane protein</topology>
    </subcellularLocation>
</comment>
<keyword evidence="4" id="KW-0187">Copper transport</keyword>
<dbReference type="InterPro" id="IPR007274">
    <property type="entry name" value="Cop_transporter"/>
</dbReference>
<evidence type="ECO:0000313" key="6">
    <source>
        <dbReference type="EMBL" id="ROW10582.1"/>
    </source>
</evidence>
<dbReference type="PANTHER" id="PTHR12483">
    <property type="entry name" value="SOLUTE CARRIER FAMILY 31 COPPER TRANSPORTERS"/>
    <property type="match status" value="1"/>
</dbReference>
<keyword evidence="2 4" id="KW-1133">Transmembrane helix</keyword>
<dbReference type="PANTHER" id="PTHR12483:SF120">
    <property type="entry name" value="HIGH-AFFINITY COPPER TRANSPORTER CTRA2"/>
    <property type="match status" value="1"/>
</dbReference>
<evidence type="ECO:0000256" key="1">
    <source>
        <dbReference type="ARBA" id="ARBA00022692"/>
    </source>
</evidence>
<organism evidence="6 7">
    <name type="scientific">Cytospora schulzeri</name>
    <dbReference type="NCBI Taxonomy" id="448051"/>
    <lineage>
        <taxon>Eukaryota</taxon>
        <taxon>Fungi</taxon>
        <taxon>Dikarya</taxon>
        <taxon>Ascomycota</taxon>
        <taxon>Pezizomycotina</taxon>
        <taxon>Sordariomycetes</taxon>
        <taxon>Sordariomycetidae</taxon>
        <taxon>Diaporthales</taxon>
        <taxon>Cytosporaceae</taxon>
        <taxon>Cytospora</taxon>
    </lineage>
</organism>
<feature type="transmembrane region" description="Helical" evidence="4">
    <location>
        <begin position="191"/>
        <end position="211"/>
    </location>
</feature>
<keyword evidence="4" id="KW-0813">Transport</keyword>
<dbReference type="Proteomes" id="UP000283895">
    <property type="component" value="Unassembled WGS sequence"/>
</dbReference>
<dbReference type="STRING" id="356882.A0A423X4C1"/>
<sequence>MVVLPSHGTIGARMPMAGMDMGSDMNMGGDSPSSTSSSSSAAATTTMSTMMVSFQNSMSTPLYSERWTPSGMGTYAGTCIFLIALAAIFRGLFALRALQESRWLDRELNRRYVVVNGRQTVHDNVSRDSLKQNMMLSANGVEEEVMVVKKRHSHVRPWRLSVDPVRAVVDTVIAGVGYLLMLAVMTMNIGYFLSILGGTFLGSLAAGRYAILSEH</sequence>
<dbReference type="GO" id="GO:0005886">
    <property type="term" value="C:plasma membrane"/>
    <property type="evidence" value="ECO:0007669"/>
    <property type="project" value="TreeGrafter"/>
</dbReference>
<keyword evidence="7" id="KW-1185">Reference proteome</keyword>
<reference evidence="6 7" key="1">
    <citation type="submission" date="2015-09" db="EMBL/GenBank/DDBJ databases">
        <title>Host preference determinants of Valsa canker pathogens revealed by comparative genomics.</title>
        <authorList>
            <person name="Yin Z."/>
            <person name="Huang L."/>
        </authorList>
    </citation>
    <scope>NUCLEOTIDE SEQUENCE [LARGE SCALE GENOMIC DNA]</scope>
    <source>
        <strain evidence="6 7">03-1</strain>
    </source>
</reference>
<protein>
    <recommendedName>
        <fullName evidence="4">Copper transport protein</fullName>
    </recommendedName>
</protein>
<gene>
    <name evidence="6" type="ORF">VMCG_01893</name>
</gene>
<accession>A0A423X4C1</accession>
<evidence type="ECO:0000256" key="4">
    <source>
        <dbReference type="RuleBase" id="RU367022"/>
    </source>
</evidence>
<name>A0A423X4C1_9PEZI</name>